<proteinExistence type="predicted"/>
<evidence type="ECO:0000313" key="2">
    <source>
        <dbReference type="Proteomes" id="UP000319486"/>
    </source>
</evidence>
<evidence type="ECO:0008006" key="3">
    <source>
        <dbReference type="Google" id="ProtNLM"/>
    </source>
</evidence>
<protein>
    <recommendedName>
        <fullName evidence="3">DHCW motif cupin fold protein</fullName>
    </recommendedName>
</protein>
<comment type="caution">
    <text evidence="1">The sequence shown here is derived from an EMBL/GenBank/DDBJ whole genome shotgun (WGS) entry which is preliminary data.</text>
</comment>
<dbReference type="SUPFAM" id="SSF51182">
    <property type="entry name" value="RmlC-like cupins"/>
    <property type="match status" value="1"/>
</dbReference>
<name>A0A502BX21_9GAMM</name>
<dbReference type="InterPro" id="IPR047713">
    <property type="entry name" value="DHCW_cupin"/>
</dbReference>
<gene>
    <name evidence="1" type="ORF">EAH88_16305</name>
</gene>
<evidence type="ECO:0000313" key="1">
    <source>
        <dbReference type="EMBL" id="TPG04934.1"/>
    </source>
</evidence>
<sequence length="109" mass="12483">MQMAGIPFGTTDWSTIERTEHKGERGLAYWRTQDFGGIRVRIVEYTPGYFADHWCVKGHVLFCTEGELHTELEDGRIFVLKPGMSYQVADNAEPHRSYTELGAKLFIVD</sequence>
<dbReference type="EMBL" id="RCZO01000011">
    <property type="protein sequence ID" value="TPG04934.1"/>
    <property type="molecule type" value="Genomic_DNA"/>
</dbReference>
<dbReference type="InterPro" id="IPR011051">
    <property type="entry name" value="RmlC_Cupin_sf"/>
</dbReference>
<accession>A0A502BX21</accession>
<dbReference type="AlphaFoldDB" id="A0A502BX21"/>
<reference evidence="1 2" key="1">
    <citation type="journal article" date="2019" name="Environ. Microbiol.">
        <title>Species interactions and distinct microbial communities in high Arctic permafrost affected cryosols are associated with the CH4 and CO2 gas fluxes.</title>
        <authorList>
            <person name="Altshuler I."/>
            <person name="Hamel J."/>
            <person name="Turney S."/>
            <person name="Magnuson E."/>
            <person name="Levesque R."/>
            <person name="Greer C."/>
            <person name="Whyte L.G."/>
        </authorList>
    </citation>
    <scope>NUCLEOTIDE SEQUENCE [LARGE SCALE GENOMIC DNA]</scope>
    <source>
        <strain evidence="1 2">S13Y</strain>
    </source>
</reference>
<dbReference type="OrthoDB" id="9794443at2"/>
<dbReference type="Proteomes" id="UP000319486">
    <property type="component" value="Unassembled WGS sequence"/>
</dbReference>
<dbReference type="NCBIfam" id="NF038084">
    <property type="entry name" value="DHCW_cupin"/>
    <property type="match status" value="1"/>
</dbReference>
<keyword evidence="2" id="KW-1185">Reference proteome</keyword>
<organism evidence="1 2">
    <name type="scientific">Rhodanobacter glycinis</name>
    <dbReference type="NCBI Taxonomy" id="582702"/>
    <lineage>
        <taxon>Bacteria</taxon>
        <taxon>Pseudomonadati</taxon>
        <taxon>Pseudomonadota</taxon>
        <taxon>Gammaproteobacteria</taxon>
        <taxon>Lysobacterales</taxon>
        <taxon>Rhodanobacteraceae</taxon>
        <taxon>Rhodanobacter</taxon>
    </lineage>
</organism>